<sequence length="165" mass="18230">MPGWTTEDTTSLFDQLDTMKAALLKGLTQVQSAPPITNNQSSAQQINTSMSSVSGSDNIKSANLGPDACNSMLRNPPALPAETKSYLSQIEHYTHFNSNIPFGEPAGYFADYFTIPFRLAEPYDVDEVWETLNGQLDVQIGIDELPRKLWLGPHGFNASRNTEVY</sequence>
<comment type="caution">
    <text evidence="2">The sequence shown here is derived from an EMBL/GenBank/DDBJ whole genome shotgun (WGS) entry which is preliminary data.</text>
</comment>
<evidence type="ECO:0000313" key="2">
    <source>
        <dbReference type="EMBL" id="KAG0139471.1"/>
    </source>
</evidence>
<evidence type="ECO:0000313" key="3">
    <source>
        <dbReference type="Proteomes" id="UP000886653"/>
    </source>
</evidence>
<reference evidence="2" key="1">
    <citation type="submission" date="2013-11" db="EMBL/GenBank/DDBJ databases">
        <title>Genome sequence of the fusiform rust pathogen reveals effectors for host alternation and coevolution with pine.</title>
        <authorList>
            <consortium name="DOE Joint Genome Institute"/>
            <person name="Smith K."/>
            <person name="Pendleton A."/>
            <person name="Kubisiak T."/>
            <person name="Anderson C."/>
            <person name="Salamov A."/>
            <person name="Aerts A."/>
            <person name="Riley R."/>
            <person name="Clum A."/>
            <person name="Lindquist E."/>
            <person name="Ence D."/>
            <person name="Campbell M."/>
            <person name="Kronenberg Z."/>
            <person name="Feau N."/>
            <person name="Dhillon B."/>
            <person name="Hamelin R."/>
            <person name="Burleigh J."/>
            <person name="Smith J."/>
            <person name="Yandell M."/>
            <person name="Nelson C."/>
            <person name="Grigoriev I."/>
            <person name="Davis J."/>
        </authorList>
    </citation>
    <scope>NUCLEOTIDE SEQUENCE</scope>
    <source>
        <strain evidence="2">G11</strain>
    </source>
</reference>
<name>A0A9P6N916_9BASI</name>
<protein>
    <submittedName>
        <fullName evidence="2">Uncharacterized protein</fullName>
    </submittedName>
</protein>
<evidence type="ECO:0000256" key="1">
    <source>
        <dbReference type="SAM" id="MobiDB-lite"/>
    </source>
</evidence>
<organism evidence="2 3">
    <name type="scientific">Cronartium quercuum f. sp. fusiforme G11</name>
    <dbReference type="NCBI Taxonomy" id="708437"/>
    <lineage>
        <taxon>Eukaryota</taxon>
        <taxon>Fungi</taxon>
        <taxon>Dikarya</taxon>
        <taxon>Basidiomycota</taxon>
        <taxon>Pucciniomycotina</taxon>
        <taxon>Pucciniomycetes</taxon>
        <taxon>Pucciniales</taxon>
        <taxon>Coleosporiaceae</taxon>
        <taxon>Cronartium</taxon>
    </lineage>
</organism>
<dbReference type="AlphaFoldDB" id="A0A9P6N916"/>
<gene>
    <name evidence="2" type="ORF">CROQUDRAFT_101494</name>
</gene>
<accession>A0A9P6N916</accession>
<dbReference type="Proteomes" id="UP000886653">
    <property type="component" value="Unassembled WGS sequence"/>
</dbReference>
<dbReference type="EMBL" id="MU167583">
    <property type="protein sequence ID" value="KAG0139471.1"/>
    <property type="molecule type" value="Genomic_DNA"/>
</dbReference>
<feature type="region of interest" description="Disordered" evidence="1">
    <location>
        <begin position="34"/>
        <end position="55"/>
    </location>
</feature>
<proteinExistence type="predicted"/>
<keyword evidence="3" id="KW-1185">Reference proteome</keyword>